<reference evidence="9 10" key="1">
    <citation type="submission" date="2021-04" db="EMBL/GenBank/DDBJ databases">
        <title>Allobacillus sp. nov. SKP8-2 isolated from shrimp paste.</title>
        <authorList>
            <person name="Tanasupawat S."/>
            <person name="Yiamsombat S."/>
            <person name="Kanchanasin P."/>
            <person name="Kuncharoen N."/>
        </authorList>
    </citation>
    <scope>NUCLEOTIDE SEQUENCE [LARGE SCALE GENOMIC DNA]</scope>
    <source>
        <strain evidence="9 10">SKP8-2</strain>
    </source>
</reference>
<dbReference type="Proteomes" id="UP000675431">
    <property type="component" value="Unassembled WGS sequence"/>
</dbReference>
<dbReference type="GO" id="GO:0000287">
    <property type="term" value="F:magnesium ion binding"/>
    <property type="evidence" value="ECO:0007669"/>
    <property type="project" value="UniProtKB-UniRule"/>
</dbReference>
<comment type="cofactor">
    <cofactor evidence="6">
        <name>Mg(2+)</name>
        <dbReference type="ChEBI" id="CHEBI:18420"/>
    </cofactor>
</comment>
<organism evidence="9 10">
    <name type="scientific">Allobacillus saliphilus</name>
    <dbReference type="NCBI Taxonomy" id="2912308"/>
    <lineage>
        <taxon>Bacteria</taxon>
        <taxon>Bacillati</taxon>
        <taxon>Bacillota</taxon>
        <taxon>Bacilli</taxon>
        <taxon>Bacillales</taxon>
        <taxon>Bacillaceae</taxon>
        <taxon>Allobacillus</taxon>
    </lineage>
</organism>
<keyword evidence="4 6" id="KW-0808">Transferase</keyword>
<evidence type="ECO:0000256" key="1">
    <source>
        <dbReference type="ARBA" id="ARBA00004889"/>
    </source>
</evidence>
<protein>
    <recommendedName>
        <fullName evidence="2 6">Orotate phosphoribosyltransferase</fullName>
        <shortName evidence="6">OPRT</shortName>
        <shortName evidence="6">OPRTase</shortName>
        <ecNumber evidence="2 6">2.4.2.10</ecNumber>
    </recommendedName>
</protein>
<dbReference type="RefSeq" id="WP_212371482.1">
    <property type="nucleotide sequence ID" value="NZ_JAGSIE010000045.1"/>
</dbReference>
<comment type="subunit">
    <text evidence="6">Homodimer.</text>
</comment>
<comment type="function">
    <text evidence="6">Catalyzes the transfer of a ribosyl phosphate group from 5-phosphoribose 1-diphosphate to orotate, leading to the formation of orotidine monophosphate (OMP).</text>
</comment>
<dbReference type="GO" id="GO:0044205">
    <property type="term" value="P:'de novo' UMP biosynthetic process"/>
    <property type="evidence" value="ECO:0007669"/>
    <property type="project" value="UniProtKB-UniRule"/>
</dbReference>
<comment type="catalytic activity">
    <reaction evidence="6">
        <text>orotidine 5'-phosphate + diphosphate = orotate + 5-phospho-alpha-D-ribose 1-diphosphate</text>
        <dbReference type="Rhea" id="RHEA:10380"/>
        <dbReference type="ChEBI" id="CHEBI:30839"/>
        <dbReference type="ChEBI" id="CHEBI:33019"/>
        <dbReference type="ChEBI" id="CHEBI:57538"/>
        <dbReference type="ChEBI" id="CHEBI:58017"/>
        <dbReference type="EC" id="2.4.2.10"/>
    </reaction>
</comment>
<dbReference type="PANTHER" id="PTHR19278">
    <property type="entry name" value="OROTATE PHOSPHORIBOSYLTRANSFERASE"/>
    <property type="match status" value="1"/>
</dbReference>
<gene>
    <name evidence="6" type="primary">pyrE</name>
    <name evidence="8" type="ORF">KC820_12340</name>
    <name evidence="9" type="ORF">KC820_12860</name>
</gene>
<evidence type="ECO:0000259" key="7">
    <source>
        <dbReference type="Pfam" id="PF00156"/>
    </source>
</evidence>
<dbReference type="InterPro" id="IPR004467">
    <property type="entry name" value="Or_phspho_trans_dom"/>
</dbReference>
<evidence type="ECO:0000256" key="5">
    <source>
        <dbReference type="ARBA" id="ARBA00022975"/>
    </source>
</evidence>
<evidence type="ECO:0000256" key="4">
    <source>
        <dbReference type="ARBA" id="ARBA00022679"/>
    </source>
</evidence>
<keyword evidence="10" id="KW-1185">Reference proteome</keyword>
<evidence type="ECO:0000313" key="10">
    <source>
        <dbReference type="Proteomes" id="UP000675431"/>
    </source>
</evidence>
<dbReference type="InterPro" id="IPR000836">
    <property type="entry name" value="PRTase_dom"/>
</dbReference>
<feature type="domain" description="Phosphoribosyltransferase" evidence="7">
    <location>
        <begin position="45"/>
        <end position="152"/>
    </location>
</feature>
<dbReference type="NCBIfam" id="TIGR00336">
    <property type="entry name" value="pyrE"/>
    <property type="match status" value="1"/>
</dbReference>
<evidence type="ECO:0000256" key="2">
    <source>
        <dbReference type="ARBA" id="ARBA00011971"/>
    </source>
</evidence>
<sequence>MNLTEEITKDLLTIKAVQIDPQNYFTWTSGIQSPIYCDNRLTMSHPNVRNKITNAFINMVNQLEVKPDVIAGCATAGIPHAAWLANELNLPMIYVRGSAKAHGKGNQIEGKLEKNQNVLVIEDLISTGGSALNTVNAIKDSEAHVVSVFAIFTYGLNKAVKKFAEEQVPCQTITSFDQLVDALVSTSKITQIDKDSLLKWRDSL</sequence>
<dbReference type="EC" id="2.4.2.10" evidence="2 6"/>
<dbReference type="InterPro" id="IPR029057">
    <property type="entry name" value="PRTase-like"/>
</dbReference>
<dbReference type="PANTHER" id="PTHR19278:SF9">
    <property type="entry name" value="URIDINE 5'-MONOPHOSPHATE SYNTHASE"/>
    <property type="match status" value="1"/>
</dbReference>
<feature type="binding site" evidence="6">
    <location>
        <position position="102"/>
    </location>
    <ligand>
        <name>5-phospho-alpha-D-ribose 1-diphosphate</name>
        <dbReference type="ChEBI" id="CHEBI:58017"/>
        <note>ligand shared between dimeric partners</note>
    </ligand>
</feature>
<dbReference type="InterPro" id="IPR023031">
    <property type="entry name" value="OPRT"/>
</dbReference>
<feature type="binding site" evidence="6">
    <location>
        <position position="100"/>
    </location>
    <ligand>
        <name>5-phospho-alpha-D-ribose 1-diphosphate</name>
        <dbReference type="ChEBI" id="CHEBI:58017"/>
        <note>ligand shared between dimeric partners</note>
    </ligand>
</feature>
<dbReference type="EMBL" id="JAGSIE010000054">
    <property type="protein sequence ID" value="MBR7555018.1"/>
    <property type="molecule type" value="Genomic_DNA"/>
</dbReference>
<dbReference type="Pfam" id="PF00156">
    <property type="entry name" value="Pribosyltran"/>
    <property type="match status" value="1"/>
</dbReference>
<comment type="caution">
    <text evidence="9">The sequence shown here is derived from an EMBL/GenBank/DDBJ whole genome shotgun (WGS) entry which is preliminary data.</text>
</comment>
<comment type="similarity">
    <text evidence="6">Belongs to the purine/pyrimidine phosphoribosyltransferase family. PyrE subfamily.</text>
</comment>
<dbReference type="GO" id="GO:0019856">
    <property type="term" value="P:pyrimidine nucleobase biosynthetic process"/>
    <property type="evidence" value="ECO:0007669"/>
    <property type="project" value="TreeGrafter"/>
</dbReference>
<evidence type="ECO:0000256" key="6">
    <source>
        <dbReference type="HAMAP-Rule" id="MF_01208"/>
    </source>
</evidence>
<dbReference type="SUPFAM" id="SSF53271">
    <property type="entry name" value="PRTase-like"/>
    <property type="match status" value="1"/>
</dbReference>
<evidence type="ECO:0000313" key="8">
    <source>
        <dbReference type="EMBL" id="MBR7554915.1"/>
    </source>
</evidence>
<keyword evidence="6" id="KW-0460">Magnesium</keyword>
<evidence type="ECO:0000256" key="3">
    <source>
        <dbReference type="ARBA" id="ARBA00022676"/>
    </source>
</evidence>
<comment type="caution">
    <text evidence="6">Lacks conserved residue(s) required for the propagation of feature annotation.</text>
</comment>
<accession>A0A941CYZ3</accession>
<evidence type="ECO:0000313" key="9">
    <source>
        <dbReference type="EMBL" id="MBR7555018.1"/>
    </source>
</evidence>
<feature type="binding site" evidence="6">
    <location>
        <position position="126"/>
    </location>
    <ligand>
        <name>orotate</name>
        <dbReference type="ChEBI" id="CHEBI:30839"/>
    </ligand>
</feature>
<dbReference type="Gene3D" id="3.40.50.2020">
    <property type="match status" value="1"/>
</dbReference>
<name>A0A941CYZ3_9BACI</name>
<keyword evidence="3 6" id="KW-0328">Glycosyltransferase</keyword>
<dbReference type="HAMAP" id="MF_01208">
    <property type="entry name" value="PyrE"/>
    <property type="match status" value="1"/>
</dbReference>
<feature type="binding site" description="in other chain" evidence="6">
    <location>
        <begin position="122"/>
        <end position="130"/>
    </location>
    <ligand>
        <name>5-phospho-alpha-D-ribose 1-diphosphate</name>
        <dbReference type="ChEBI" id="CHEBI:58017"/>
        <note>ligand shared between dimeric partners</note>
    </ligand>
</feature>
<proteinExistence type="inferred from homology"/>
<keyword evidence="5 6" id="KW-0665">Pyrimidine biosynthesis</keyword>
<dbReference type="AlphaFoldDB" id="A0A941CYZ3"/>
<dbReference type="CDD" id="cd06223">
    <property type="entry name" value="PRTases_typeI"/>
    <property type="match status" value="1"/>
</dbReference>
<comment type="pathway">
    <text evidence="1 6">Pyrimidine metabolism; UMP biosynthesis via de novo pathway; UMP from orotate: step 1/2.</text>
</comment>
<dbReference type="EMBL" id="JAGSIE010000045">
    <property type="protein sequence ID" value="MBR7554915.1"/>
    <property type="molecule type" value="Genomic_DNA"/>
</dbReference>
<feature type="binding site" evidence="6">
    <location>
        <position position="96"/>
    </location>
    <ligand>
        <name>5-phospho-alpha-D-ribose 1-diphosphate</name>
        <dbReference type="ChEBI" id="CHEBI:58017"/>
        <note>ligand shared between dimeric partners</note>
    </ligand>
</feature>
<dbReference type="GO" id="GO:0004588">
    <property type="term" value="F:orotate phosphoribosyltransferase activity"/>
    <property type="evidence" value="ECO:0007669"/>
    <property type="project" value="UniProtKB-UniRule"/>
</dbReference>